<keyword evidence="3 7" id="KW-0460">Magnesium</keyword>
<reference evidence="8" key="1">
    <citation type="submission" date="2022-10" db="EMBL/GenBank/DDBJ databases">
        <title>Novel sulphate-reducing endosymbionts in the free-living metamonad Anaeramoeba.</title>
        <authorList>
            <person name="Jerlstrom-Hultqvist J."/>
            <person name="Cepicka I."/>
            <person name="Gallot-Lavallee L."/>
            <person name="Salas-Leiva D."/>
            <person name="Curtis B.A."/>
            <person name="Zahonova K."/>
            <person name="Pipaliya S."/>
            <person name="Dacks J."/>
            <person name="Roger A.J."/>
        </authorList>
    </citation>
    <scope>NUCLEOTIDE SEQUENCE</scope>
    <source>
        <strain evidence="8">BMAN</strain>
    </source>
</reference>
<dbReference type="GO" id="GO:0003924">
    <property type="term" value="F:GTPase activity"/>
    <property type="evidence" value="ECO:0007669"/>
    <property type="project" value="InterPro"/>
</dbReference>
<dbReference type="AlphaFoldDB" id="A0A9Q0LXD8"/>
<evidence type="ECO:0000313" key="9">
    <source>
        <dbReference type="Proteomes" id="UP001149090"/>
    </source>
</evidence>
<evidence type="ECO:0000256" key="2">
    <source>
        <dbReference type="ARBA" id="ARBA00022741"/>
    </source>
</evidence>
<dbReference type="PRINTS" id="PR00318">
    <property type="entry name" value="GPROTEINA"/>
</dbReference>
<dbReference type="SUPFAM" id="SSF47895">
    <property type="entry name" value="Transducin (alpha subunit), insertion domain"/>
    <property type="match status" value="1"/>
</dbReference>
<feature type="binding site" evidence="7">
    <location>
        <position position="46"/>
    </location>
    <ligand>
        <name>Mg(2+)</name>
        <dbReference type="ChEBI" id="CHEBI:18420"/>
    </ligand>
</feature>
<keyword evidence="9" id="KW-1185">Reference proteome</keyword>
<feature type="binding site" evidence="6">
    <location>
        <begin position="171"/>
        <end position="177"/>
    </location>
    <ligand>
        <name>GTP</name>
        <dbReference type="ChEBI" id="CHEBI:37565"/>
    </ligand>
</feature>
<feature type="binding site" evidence="6">
    <location>
        <position position="321"/>
    </location>
    <ligand>
        <name>GTP</name>
        <dbReference type="ChEBI" id="CHEBI:37565"/>
    </ligand>
</feature>
<dbReference type="SMART" id="SM00275">
    <property type="entry name" value="G_alpha"/>
    <property type="match status" value="1"/>
</dbReference>
<dbReference type="SUPFAM" id="SSF52540">
    <property type="entry name" value="P-loop containing nucleoside triphosphate hydrolases"/>
    <property type="match status" value="1"/>
</dbReference>
<protein>
    <submittedName>
        <fullName evidence="8">Guanine nucleotide-binding protein g(O) subunit alpha</fullName>
    </submittedName>
</protein>
<dbReference type="GO" id="GO:0005525">
    <property type="term" value="F:GTP binding"/>
    <property type="evidence" value="ECO:0007669"/>
    <property type="project" value="UniProtKB-KW"/>
</dbReference>
<dbReference type="Pfam" id="PF00503">
    <property type="entry name" value="G-alpha"/>
    <property type="match status" value="1"/>
</dbReference>
<dbReference type="OMA" id="GKKDYMP"/>
<feature type="binding site" evidence="6">
    <location>
        <begin position="196"/>
        <end position="200"/>
    </location>
    <ligand>
        <name>GTP</name>
        <dbReference type="ChEBI" id="CHEBI:37565"/>
    </ligand>
</feature>
<evidence type="ECO:0000256" key="6">
    <source>
        <dbReference type="PIRSR" id="PIRSR601019-1"/>
    </source>
</evidence>
<evidence type="ECO:0000256" key="4">
    <source>
        <dbReference type="ARBA" id="ARBA00023134"/>
    </source>
</evidence>
<keyword evidence="2 6" id="KW-0547">Nucleotide-binding</keyword>
<dbReference type="GO" id="GO:0005834">
    <property type="term" value="C:heterotrimeric G-protein complex"/>
    <property type="evidence" value="ECO:0007669"/>
    <property type="project" value="TreeGrafter"/>
</dbReference>
<dbReference type="GO" id="GO:0005737">
    <property type="term" value="C:cytoplasm"/>
    <property type="evidence" value="ECO:0007669"/>
    <property type="project" value="TreeGrafter"/>
</dbReference>
<comment type="caution">
    <text evidence="8">The sequence shown here is derived from an EMBL/GenBank/DDBJ whole genome shotgun (WGS) entry which is preliminary data.</text>
</comment>
<dbReference type="PANTHER" id="PTHR10218:SF302">
    <property type="entry name" value="GUANINE NUCLEOTIDE-BINDING PROTEIN ALPHA-5 SUBUNIT"/>
    <property type="match status" value="1"/>
</dbReference>
<keyword evidence="1 7" id="KW-0479">Metal-binding</keyword>
<dbReference type="Gene3D" id="3.40.50.300">
    <property type="entry name" value="P-loop containing nucleotide triphosphate hydrolases"/>
    <property type="match status" value="1"/>
</dbReference>
<dbReference type="GO" id="GO:0032502">
    <property type="term" value="P:developmental process"/>
    <property type="evidence" value="ECO:0007669"/>
    <property type="project" value="UniProtKB-ARBA"/>
</dbReference>
<dbReference type="GO" id="GO:0031683">
    <property type="term" value="F:G-protein beta/gamma-subunit complex binding"/>
    <property type="evidence" value="ECO:0007669"/>
    <property type="project" value="InterPro"/>
</dbReference>
<name>A0A9Q0LXD8_ANAIG</name>
<evidence type="ECO:0000313" key="8">
    <source>
        <dbReference type="EMBL" id="KAJ5079055.1"/>
    </source>
</evidence>
<feature type="binding site" evidence="6">
    <location>
        <begin position="265"/>
        <end position="268"/>
    </location>
    <ligand>
        <name>GTP</name>
        <dbReference type="ChEBI" id="CHEBI:37565"/>
    </ligand>
</feature>
<dbReference type="Proteomes" id="UP001149090">
    <property type="component" value="Unassembled WGS sequence"/>
</dbReference>
<proteinExistence type="predicted"/>
<dbReference type="Gene3D" id="1.10.400.10">
    <property type="entry name" value="GI Alpha 1, domain 2-like"/>
    <property type="match status" value="1"/>
</dbReference>
<dbReference type="GO" id="GO:0001664">
    <property type="term" value="F:G protein-coupled receptor binding"/>
    <property type="evidence" value="ECO:0007669"/>
    <property type="project" value="TreeGrafter"/>
</dbReference>
<accession>A0A9Q0LXD8</accession>
<dbReference type="FunFam" id="1.10.400.10:FF:000007">
    <property type="entry name" value="Guanine nucleotide-binding protein subunit alpha"/>
    <property type="match status" value="1"/>
</dbReference>
<dbReference type="OrthoDB" id="5817230at2759"/>
<dbReference type="InterPro" id="IPR001019">
    <property type="entry name" value="Gprotein_alpha_su"/>
</dbReference>
<dbReference type="PANTHER" id="PTHR10218">
    <property type="entry name" value="GTP-BINDING PROTEIN ALPHA SUBUNIT"/>
    <property type="match status" value="1"/>
</dbReference>
<gene>
    <name evidence="8" type="ORF">M0811_14668</name>
</gene>
<feature type="binding site" evidence="7">
    <location>
        <position position="177"/>
    </location>
    <ligand>
        <name>Mg(2+)</name>
        <dbReference type="ChEBI" id="CHEBI:18420"/>
    </ligand>
</feature>
<dbReference type="PROSITE" id="PS51882">
    <property type="entry name" value="G_ALPHA"/>
    <property type="match status" value="1"/>
</dbReference>
<sequence>MGNCDSKGKEVFERSKKIEKKIKDDQAAFENEIKLLLLGSGDSGKSTFARQMKIVHLNGFSLKEKKEFVAPIYNNIIQNMKSLVLASKRLEISLSPQNEEKIEYFEKISPYDSTLNPEIAKNITSLWEDQGIQSTFQRSSEFQLNDNCSYFFSRLDEISQVDYVPSVQDILNVRIKTTGITETQFSTKDLSFILIDVGGQRNERKKWIHCFEGVTALIFCVSASEYDQTLFEDENQNRMHESISLFAEICECQWFQATSIILFFNKMDLFEQKIKKVDLKVCFNDYEGGKDEKKAIDFIKEKFLSLNKNKDRQIYPHETCATNTDNIRKVFEGVKETLLKTVL</sequence>
<dbReference type="InterPro" id="IPR011025">
    <property type="entry name" value="GproteinA_insert"/>
</dbReference>
<dbReference type="EMBL" id="JAPDFW010000042">
    <property type="protein sequence ID" value="KAJ5079055.1"/>
    <property type="molecule type" value="Genomic_DNA"/>
</dbReference>
<keyword evidence="4 6" id="KW-0342">GTP-binding</keyword>
<dbReference type="FunFam" id="3.40.50.300:FF:000563">
    <property type="entry name" value="Guanine nucleotide-binding protein alpha subunit"/>
    <property type="match status" value="1"/>
</dbReference>
<dbReference type="GO" id="GO:0046872">
    <property type="term" value="F:metal ion binding"/>
    <property type="evidence" value="ECO:0007669"/>
    <property type="project" value="UniProtKB-KW"/>
</dbReference>
<dbReference type="GO" id="GO:0007188">
    <property type="term" value="P:adenylate cyclase-modulating G protein-coupled receptor signaling pathway"/>
    <property type="evidence" value="ECO:0007669"/>
    <property type="project" value="TreeGrafter"/>
</dbReference>
<organism evidence="8 9">
    <name type="scientific">Anaeramoeba ignava</name>
    <name type="common">Anaerobic marine amoeba</name>
    <dbReference type="NCBI Taxonomy" id="1746090"/>
    <lineage>
        <taxon>Eukaryota</taxon>
        <taxon>Metamonada</taxon>
        <taxon>Anaeramoebidae</taxon>
        <taxon>Anaeramoeba</taxon>
    </lineage>
</organism>
<keyword evidence="5" id="KW-0807">Transducer</keyword>
<evidence type="ECO:0000256" key="5">
    <source>
        <dbReference type="ARBA" id="ARBA00023224"/>
    </source>
</evidence>
<evidence type="ECO:0000256" key="7">
    <source>
        <dbReference type="PIRSR" id="PIRSR601019-2"/>
    </source>
</evidence>
<evidence type="ECO:0000256" key="1">
    <source>
        <dbReference type="ARBA" id="ARBA00022723"/>
    </source>
</evidence>
<evidence type="ECO:0000256" key="3">
    <source>
        <dbReference type="ARBA" id="ARBA00022842"/>
    </source>
</evidence>
<dbReference type="InterPro" id="IPR027417">
    <property type="entry name" value="P-loop_NTPase"/>
</dbReference>
<dbReference type="CDD" id="cd00066">
    <property type="entry name" value="G-alpha"/>
    <property type="match status" value="1"/>
</dbReference>